<reference evidence="2 3" key="1">
    <citation type="submission" date="2015-11" db="EMBL/GenBank/DDBJ databases">
        <authorList>
            <person name="Zhang Y."/>
            <person name="Guo Z."/>
        </authorList>
    </citation>
    <scope>NUCLEOTIDE SEQUENCE [LARGE SCALE GENOMIC DNA]</scope>
    <source>
        <strain evidence="2 3">KCTC 12086</strain>
    </source>
</reference>
<evidence type="ECO:0000313" key="3">
    <source>
        <dbReference type="Proteomes" id="UP000061457"/>
    </source>
</evidence>
<dbReference type="Pfam" id="PF07045">
    <property type="entry name" value="DUF1330"/>
    <property type="match status" value="1"/>
</dbReference>
<name>A0A0S2K7R4_9GAMM</name>
<keyword evidence="3" id="KW-1185">Reference proteome</keyword>
<feature type="domain" description="DUF1330" evidence="1">
    <location>
        <begin position="3"/>
        <end position="91"/>
    </location>
</feature>
<dbReference type="Gene3D" id="3.30.70.100">
    <property type="match status" value="1"/>
</dbReference>
<dbReference type="KEGG" id="pphe:PP2015_3709"/>
<dbReference type="EMBL" id="CP013188">
    <property type="protein sequence ID" value="ALO44181.1"/>
    <property type="molecule type" value="Genomic_DNA"/>
</dbReference>
<dbReference type="InterPro" id="IPR011008">
    <property type="entry name" value="Dimeric_a/b-barrel"/>
</dbReference>
<gene>
    <name evidence="2" type="ORF">PP2015_3709</name>
</gene>
<protein>
    <recommendedName>
        <fullName evidence="1">DUF1330 domain-containing protein</fullName>
    </recommendedName>
</protein>
<accession>A0A0S2K7R4</accession>
<dbReference type="SUPFAM" id="SSF54909">
    <property type="entry name" value="Dimeric alpha+beta barrel"/>
    <property type="match status" value="1"/>
</dbReference>
<dbReference type="PATRIC" id="fig|161398.10.peg.3792"/>
<evidence type="ECO:0000313" key="2">
    <source>
        <dbReference type="EMBL" id="ALO44181.1"/>
    </source>
</evidence>
<dbReference type="Proteomes" id="UP000061457">
    <property type="component" value="Chromosome II"/>
</dbReference>
<dbReference type="InterPro" id="IPR010753">
    <property type="entry name" value="DUF1330"/>
</dbReference>
<evidence type="ECO:0000259" key="1">
    <source>
        <dbReference type="Pfam" id="PF07045"/>
    </source>
</evidence>
<organism evidence="2 3">
    <name type="scientific">Pseudoalteromonas phenolica</name>
    <dbReference type="NCBI Taxonomy" id="161398"/>
    <lineage>
        <taxon>Bacteria</taxon>
        <taxon>Pseudomonadati</taxon>
        <taxon>Pseudomonadota</taxon>
        <taxon>Gammaproteobacteria</taxon>
        <taxon>Alteromonadales</taxon>
        <taxon>Pseudoalteromonadaceae</taxon>
        <taxon>Pseudoalteromonas</taxon>
    </lineage>
</organism>
<dbReference type="AlphaFoldDB" id="A0A0S2K7R4"/>
<dbReference type="STRING" id="161398.PP2015_3709"/>
<proteinExistence type="predicted"/>
<sequence length="95" mass="11084">MLVGLEVSNDEIYDQYRAAMKPILNRFGGEFGYDFKVSEVLKSEENTEINRVFTIRFSDEQSKDAFFNNDDYQLAKQQFFETSVNQVTIIASYTK</sequence>